<dbReference type="InterPro" id="IPR046623">
    <property type="entry name" value="DUF6536"/>
</dbReference>
<dbReference type="EMBL" id="JBFTWV010000006">
    <property type="protein sequence ID" value="KAL2799759.1"/>
    <property type="molecule type" value="Genomic_DNA"/>
</dbReference>
<evidence type="ECO:0000259" key="2">
    <source>
        <dbReference type="Pfam" id="PF20163"/>
    </source>
</evidence>
<feature type="transmembrane region" description="Helical" evidence="1">
    <location>
        <begin position="57"/>
        <end position="82"/>
    </location>
</feature>
<feature type="transmembrane region" description="Helical" evidence="1">
    <location>
        <begin position="503"/>
        <end position="526"/>
    </location>
</feature>
<gene>
    <name evidence="3" type="ORF">BJX66DRAFT_228466</name>
</gene>
<reference evidence="3 4" key="1">
    <citation type="submission" date="2024-07" db="EMBL/GenBank/DDBJ databases">
        <title>Section-level genome sequencing and comparative genomics of Aspergillus sections Usti and Cavernicolus.</title>
        <authorList>
            <consortium name="Lawrence Berkeley National Laboratory"/>
            <person name="Nybo J.L."/>
            <person name="Vesth T.C."/>
            <person name="Theobald S."/>
            <person name="Frisvad J.C."/>
            <person name="Larsen T.O."/>
            <person name="Kjaerboelling I."/>
            <person name="Rothschild-Mancinelli K."/>
            <person name="Lyhne E.K."/>
            <person name="Kogle M.E."/>
            <person name="Barry K."/>
            <person name="Clum A."/>
            <person name="Na H."/>
            <person name="Ledsgaard L."/>
            <person name="Lin J."/>
            <person name="Lipzen A."/>
            <person name="Kuo A."/>
            <person name="Riley R."/>
            <person name="Mondo S."/>
            <person name="Labutti K."/>
            <person name="Haridas S."/>
            <person name="Pangalinan J."/>
            <person name="Salamov A.A."/>
            <person name="Simmons B.A."/>
            <person name="Magnuson J.K."/>
            <person name="Chen J."/>
            <person name="Drula E."/>
            <person name="Henrissat B."/>
            <person name="Wiebenga A."/>
            <person name="Lubbers R.J."/>
            <person name="Gomes A.C."/>
            <person name="Makela M.R."/>
            <person name="Stajich J."/>
            <person name="Grigoriev I.V."/>
            <person name="Mortensen U.H."/>
            <person name="De Vries R.P."/>
            <person name="Baker S.E."/>
            <person name="Andersen M.R."/>
        </authorList>
    </citation>
    <scope>NUCLEOTIDE SEQUENCE [LARGE SCALE GENOMIC DNA]</scope>
    <source>
        <strain evidence="3 4">CBS 209.92</strain>
    </source>
</reference>
<feature type="transmembrane region" description="Helical" evidence="1">
    <location>
        <begin position="436"/>
        <end position="457"/>
    </location>
</feature>
<comment type="caution">
    <text evidence="3">The sequence shown here is derived from an EMBL/GenBank/DDBJ whole genome shotgun (WGS) entry which is preliminary data.</text>
</comment>
<name>A0ABR4GL41_9EURO</name>
<dbReference type="PANTHER" id="PTHR35395">
    <property type="entry name" value="DUF6536 DOMAIN-CONTAINING PROTEIN"/>
    <property type="match status" value="1"/>
</dbReference>
<feature type="transmembrane region" description="Helical" evidence="1">
    <location>
        <begin position="603"/>
        <end position="626"/>
    </location>
</feature>
<keyword evidence="1" id="KW-0812">Transmembrane</keyword>
<evidence type="ECO:0000256" key="1">
    <source>
        <dbReference type="SAM" id="Phobius"/>
    </source>
</evidence>
<sequence>MLVADTRITMDKPSKLQTYELLPVTDASASKTASAETLKCDEPKQSRLRKWRTGWKFTLFLSSVACILVLAFNTGLLLWAVARDRVHDAKGVLTTGDCDRVSRLNTGLHLLINVFSTILLAASNYGMQCLCAPTRKDVDRVHRYGGWLHIGVPSIKNLGHVSGRRAFLWLCLLVSSVPLHLLYNSTIFYTTSAYGYDVFVGRESPLGKSLGALGNPSQSTFFARFRAAAQNGSLETLTASECFNAYDTTYQDNYGTLILLSDDVQNRSDYNWVTTEDVYTPVKDQYPHNWMCWPDLTTCPVYGCAQVSPCSAAVAARGDWTVRGYTINSCLSQRVPQYCRLQYSLPLTIVVIVANLVKTVVLCYMSFNQFDPPMLTTGDAVASFLNKPDTFSVGRCLLSARDVRDSEYASDRHRYKPLTFQGERSRWYASVQRREWVSILLFWAIALGLCFGLLIYAQDNDGSEIWSAQFGKTSSVTSNNLIKGSNWPTSLIKNTIIANIPQLIFSLLYFCSNSLLSAMTLASEWFRYAVSKYQRGLRVSWNPQGAQRPSYFLSLPYRYAVPLMAASATLHWLISQSIFLVGVDAYDEVWERAPYLDVMTCGYTPIAIVSAIAVGAAMLLAILALACRRLDSEMVVAGSCSLAIAAACHPRYDPNSNLEQAGEAPGEIEAEMDAIGMEYLALRWGAVCSVDGEVGHCAFTSEDVEMPQAGRVYQ</sequence>
<dbReference type="Proteomes" id="UP001610563">
    <property type="component" value="Unassembled WGS sequence"/>
</dbReference>
<feature type="transmembrane region" description="Helical" evidence="1">
    <location>
        <begin position="343"/>
        <end position="365"/>
    </location>
</feature>
<dbReference type="Pfam" id="PF20163">
    <property type="entry name" value="DUF6536"/>
    <property type="match status" value="1"/>
</dbReference>
<evidence type="ECO:0000313" key="3">
    <source>
        <dbReference type="EMBL" id="KAL2799759.1"/>
    </source>
</evidence>
<feature type="domain" description="DUF6536" evidence="2">
    <location>
        <begin position="55"/>
        <end position="204"/>
    </location>
</feature>
<dbReference type="PANTHER" id="PTHR35395:SF1">
    <property type="entry name" value="DUF6536 DOMAIN-CONTAINING PROTEIN"/>
    <property type="match status" value="1"/>
</dbReference>
<feature type="transmembrane region" description="Helical" evidence="1">
    <location>
        <begin position="559"/>
        <end position="583"/>
    </location>
</feature>
<organism evidence="3 4">
    <name type="scientific">Aspergillus keveii</name>
    <dbReference type="NCBI Taxonomy" id="714993"/>
    <lineage>
        <taxon>Eukaryota</taxon>
        <taxon>Fungi</taxon>
        <taxon>Dikarya</taxon>
        <taxon>Ascomycota</taxon>
        <taxon>Pezizomycotina</taxon>
        <taxon>Eurotiomycetes</taxon>
        <taxon>Eurotiomycetidae</taxon>
        <taxon>Eurotiales</taxon>
        <taxon>Aspergillaceae</taxon>
        <taxon>Aspergillus</taxon>
        <taxon>Aspergillus subgen. Nidulantes</taxon>
    </lineage>
</organism>
<accession>A0ABR4GL41</accession>
<keyword evidence="1" id="KW-1133">Transmembrane helix</keyword>
<keyword evidence="1" id="KW-0472">Membrane</keyword>
<protein>
    <recommendedName>
        <fullName evidence="2">DUF6536 domain-containing protein</fullName>
    </recommendedName>
</protein>
<evidence type="ECO:0000313" key="4">
    <source>
        <dbReference type="Proteomes" id="UP001610563"/>
    </source>
</evidence>
<feature type="transmembrane region" description="Helical" evidence="1">
    <location>
        <begin position="166"/>
        <end position="183"/>
    </location>
</feature>
<keyword evidence="4" id="KW-1185">Reference proteome</keyword>
<proteinExistence type="predicted"/>
<feature type="transmembrane region" description="Helical" evidence="1">
    <location>
        <begin position="110"/>
        <end position="127"/>
    </location>
</feature>